<dbReference type="Pfam" id="PF17657">
    <property type="entry name" value="DNA_pol3_finger"/>
    <property type="match status" value="1"/>
</dbReference>
<evidence type="ECO:0000259" key="9">
    <source>
        <dbReference type="SMART" id="SM00481"/>
    </source>
</evidence>
<dbReference type="GO" id="GO:0005737">
    <property type="term" value="C:cytoplasm"/>
    <property type="evidence" value="ECO:0007669"/>
    <property type="project" value="UniProtKB-SubCell"/>
</dbReference>
<gene>
    <name evidence="10" type="ORF">COU23_00510</name>
</gene>
<dbReference type="GO" id="GO:0003676">
    <property type="term" value="F:nucleic acid binding"/>
    <property type="evidence" value="ECO:0007669"/>
    <property type="project" value="InterPro"/>
</dbReference>
<dbReference type="InterPro" id="IPR011708">
    <property type="entry name" value="DNA_pol3_alpha_NTPase_dom"/>
</dbReference>
<dbReference type="EC" id="2.7.7.7" evidence="2"/>
<dbReference type="InterPro" id="IPR004365">
    <property type="entry name" value="NA-bd_OB_tRNA"/>
</dbReference>
<keyword evidence="5" id="KW-0548">Nucleotidyltransferase</keyword>
<dbReference type="NCBIfam" id="NF004226">
    <property type="entry name" value="PRK05673.1"/>
    <property type="match status" value="1"/>
</dbReference>
<proteinExistence type="predicted"/>
<sequence length="1184" mass="133875">MFISLHNHSHYSLLDGLPKIDDYIKKAQEYSMPALALTDHGTMYGVIEFYQKCVKAGIKPIIGCEMYMAPRDLHLKHAGIDEKTRHLILWAKNYEGYKNLIYLSTVAHLDGFYYRPRIDKKILRKKSNGLIATSACLNGEIPKALLNKKQETALALVKEYQEIFGPENFYLELEYIGEVAEQIEANQKLYELSKITGAPIIAARDTHYINDEDKIAQDVLLCVQIGKTLADQKRLNMTGADLSFIKPELMAEKFKDWPEAIANTEIVAEKCQLKLTLGQWQFPKVELPDNITAEQQLINITKAGFKNKFPEPTEEEKTRLNYELEIINQKGYAPYFLIVSDLIKWARSHEIVTTTRGSCAGSLVGYATDITTLNPLDYGLPFERFLNPFRPSLPDIDMDFADNRRDEVVEYARHKYGHDKVANIATFGTMMARGSVRDVNRVLGLPYEFGDKIAKMIPFGAQGFPMTIDRALKEVPELKNIYETNAQAKEVLDLAKKVEGCARHISIHAAGVVISPTLLTDFTPLQKDPKGQRNIITQYEMHAVEEAGLVKMDFLGIRNLSILGNAVAIIEKTKNIKIILEKLPLDDKKTFQYIAAGHTFGMFQLGGSGMTKWLTQLKPTSVKEIMAMVALFRPGPMESIPEFIDRKQGRKPITYLDPKLEPILKDTYGVITYQDDLLLIAINIAGYNWETVDKFRKAVGKKIPELMAEQEKIFINGCQKHSGWSLEKAQKLWELFDPFKGYGFNKAHAASYALVAYQTAYLKAHYPAEFMTAVMTAEAEDMEKIAEAVEECRKIGLKVLPPDVNFSQPDFTYINDQEIRFGLLAIKNLGEEIANTIIAERKKNNTFKSLTDFLIRVESKNLNKKSLEALIKSGAMDSLFERGQMLANLERLLDFVRVKQKQKNNGQSSLFGSLVDENKLPELALAPATPAELKTKLGWEKELLGLYVSGHPFAEMSLLLKNQTTCPLNEVKQKINGFVLLAGDIIKVQKIITRAGEPMLFAIISDATAEIEAVVFPKILKNKPDIWQEGNQVLILGKISEKDDKPKIIVDFGYIITKDNLVSVINQAKLDQQQIINKQNWKNNNHANSWPQNNNLTPKNNYQAPAAKPIKKIWISLPKFFNSNIHNQLKAVFNEFPGSTQVFLSIYQSGSLRKIETDFKISYHALCRQKLELIVGSGNIKVEQ</sequence>
<evidence type="ECO:0000256" key="7">
    <source>
        <dbReference type="ARBA" id="ARBA00022932"/>
    </source>
</evidence>
<dbReference type="AlphaFoldDB" id="A0A2M6WB89"/>
<accession>A0A2M6WB89</accession>
<dbReference type="InterPro" id="IPR004013">
    <property type="entry name" value="PHP_dom"/>
</dbReference>
<evidence type="ECO:0000313" key="11">
    <source>
        <dbReference type="Proteomes" id="UP000231464"/>
    </source>
</evidence>
<dbReference type="CDD" id="cd12113">
    <property type="entry name" value="PHP_PolIIIA_DnaE3"/>
    <property type="match status" value="1"/>
</dbReference>
<dbReference type="GO" id="GO:0003887">
    <property type="term" value="F:DNA-directed DNA polymerase activity"/>
    <property type="evidence" value="ECO:0007669"/>
    <property type="project" value="UniProtKB-KW"/>
</dbReference>
<dbReference type="PANTHER" id="PTHR32294:SF0">
    <property type="entry name" value="DNA POLYMERASE III SUBUNIT ALPHA"/>
    <property type="match status" value="1"/>
</dbReference>
<dbReference type="Proteomes" id="UP000231464">
    <property type="component" value="Unassembled WGS sequence"/>
</dbReference>
<comment type="subcellular location">
    <subcellularLocation>
        <location evidence="1">Cytoplasm</location>
    </subcellularLocation>
</comment>
<keyword evidence="4" id="KW-0808">Transferase</keyword>
<dbReference type="GO" id="GO:0008408">
    <property type="term" value="F:3'-5' exonuclease activity"/>
    <property type="evidence" value="ECO:0007669"/>
    <property type="project" value="InterPro"/>
</dbReference>
<feature type="domain" description="Polymerase/histidinol phosphatase N-terminal" evidence="9">
    <location>
        <begin position="3"/>
        <end position="70"/>
    </location>
</feature>
<dbReference type="SUPFAM" id="SSF89550">
    <property type="entry name" value="PHP domain-like"/>
    <property type="match status" value="1"/>
</dbReference>
<evidence type="ECO:0000256" key="1">
    <source>
        <dbReference type="ARBA" id="ARBA00004496"/>
    </source>
</evidence>
<dbReference type="SMART" id="SM00481">
    <property type="entry name" value="POLIIIAc"/>
    <property type="match status" value="1"/>
</dbReference>
<dbReference type="Gene3D" id="1.10.150.870">
    <property type="match status" value="1"/>
</dbReference>
<dbReference type="InterPro" id="IPR040982">
    <property type="entry name" value="DNA_pol3_finger"/>
</dbReference>
<evidence type="ECO:0000256" key="5">
    <source>
        <dbReference type="ARBA" id="ARBA00022695"/>
    </source>
</evidence>
<evidence type="ECO:0000313" key="10">
    <source>
        <dbReference type="EMBL" id="PIT90070.1"/>
    </source>
</evidence>
<dbReference type="InterPro" id="IPR004805">
    <property type="entry name" value="DnaE2/DnaE/PolC"/>
</dbReference>
<dbReference type="InterPro" id="IPR003141">
    <property type="entry name" value="Pol/His_phosphatase_N"/>
</dbReference>
<organism evidence="10 11">
    <name type="scientific">Candidatus Kuenenbacteria bacterium CG10_big_fil_rev_8_21_14_0_10_36_11</name>
    <dbReference type="NCBI Taxonomy" id="1974618"/>
    <lineage>
        <taxon>Bacteria</taxon>
        <taxon>Candidatus Kueneniibacteriota</taxon>
    </lineage>
</organism>
<dbReference type="Gene3D" id="3.20.20.140">
    <property type="entry name" value="Metal-dependent hydrolases"/>
    <property type="match status" value="1"/>
</dbReference>
<evidence type="ECO:0000256" key="4">
    <source>
        <dbReference type="ARBA" id="ARBA00022679"/>
    </source>
</evidence>
<dbReference type="Gene3D" id="1.10.10.1600">
    <property type="entry name" value="Bacterial DNA polymerase III alpha subunit, thumb domain"/>
    <property type="match status" value="1"/>
</dbReference>
<protein>
    <recommendedName>
        <fullName evidence="3">DNA polymerase III subunit alpha</fullName>
        <ecNumber evidence="2">2.7.7.7</ecNumber>
    </recommendedName>
</protein>
<dbReference type="Pfam" id="PF02811">
    <property type="entry name" value="PHP"/>
    <property type="match status" value="1"/>
</dbReference>
<keyword evidence="7" id="KW-0239">DNA-directed DNA polymerase</keyword>
<comment type="catalytic activity">
    <reaction evidence="8">
        <text>DNA(n) + a 2'-deoxyribonucleoside 5'-triphosphate = DNA(n+1) + diphosphate</text>
        <dbReference type="Rhea" id="RHEA:22508"/>
        <dbReference type="Rhea" id="RHEA-COMP:17339"/>
        <dbReference type="Rhea" id="RHEA-COMP:17340"/>
        <dbReference type="ChEBI" id="CHEBI:33019"/>
        <dbReference type="ChEBI" id="CHEBI:61560"/>
        <dbReference type="ChEBI" id="CHEBI:173112"/>
        <dbReference type="EC" id="2.7.7.7"/>
    </reaction>
</comment>
<dbReference type="Pfam" id="PF14579">
    <property type="entry name" value="HHH_6"/>
    <property type="match status" value="1"/>
</dbReference>
<name>A0A2M6WB89_9BACT</name>
<evidence type="ECO:0000256" key="2">
    <source>
        <dbReference type="ARBA" id="ARBA00012417"/>
    </source>
</evidence>
<evidence type="ECO:0000256" key="6">
    <source>
        <dbReference type="ARBA" id="ARBA00022705"/>
    </source>
</evidence>
<dbReference type="GO" id="GO:0006260">
    <property type="term" value="P:DNA replication"/>
    <property type="evidence" value="ECO:0007669"/>
    <property type="project" value="UniProtKB-KW"/>
</dbReference>
<dbReference type="PANTHER" id="PTHR32294">
    <property type="entry name" value="DNA POLYMERASE III SUBUNIT ALPHA"/>
    <property type="match status" value="1"/>
</dbReference>
<dbReference type="InterPro" id="IPR016195">
    <property type="entry name" value="Pol/histidinol_Pase-like"/>
</dbReference>
<keyword evidence="6" id="KW-0235">DNA replication</keyword>
<dbReference type="NCBIfam" id="TIGR00594">
    <property type="entry name" value="polc"/>
    <property type="match status" value="1"/>
</dbReference>
<comment type="caution">
    <text evidence="10">The sequence shown here is derived from an EMBL/GenBank/DDBJ whole genome shotgun (WGS) entry which is preliminary data.</text>
</comment>
<dbReference type="InterPro" id="IPR029460">
    <property type="entry name" value="DNAPol_HHH"/>
</dbReference>
<dbReference type="CDD" id="cd04485">
    <property type="entry name" value="DnaE_OBF"/>
    <property type="match status" value="1"/>
</dbReference>
<evidence type="ECO:0000256" key="8">
    <source>
        <dbReference type="ARBA" id="ARBA00049244"/>
    </source>
</evidence>
<reference evidence="11" key="1">
    <citation type="submission" date="2017-09" db="EMBL/GenBank/DDBJ databases">
        <title>Depth-based differentiation of microbial function through sediment-hosted aquifers and enrichment of novel symbionts in the deep terrestrial subsurface.</title>
        <authorList>
            <person name="Probst A.J."/>
            <person name="Ladd B."/>
            <person name="Jarett J.K."/>
            <person name="Geller-Mcgrath D.E."/>
            <person name="Sieber C.M.K."/>
            <person name="Emerson J.B."/>
            <person name="Anantharaman K."/>
            <person name="Thomas B.C."/>
            <person name="Malmstrom R."/>
            <person name="Stieglmeier M."/>
            <person name="Klingl A."/>
            <person name="Woyke T."/>
            <person name="Ryan C.M."/>
            <person name="Banfield J.F."/>
        </authorList>
    </citation>
    <scope>NUCLEOTIDE SEQUENCE [LARGE SCALE GENOMIC DNA]</scope>
</reference>
<dbReference type="EMBL" id="PFBP01000007">
    <property type="protein sequence ID" value="PIT90070.1"/>
    <property type="molecule type" value="Genomic_DNA"/>
</dbReference>
<dbReference type="Pfam" id="PF01336">
    <property type="entry name" value="tRNA_anti-codon"/>
    <property type="match status" value="1"/>
</dbReference>
<dbReference type="InterPro" id="IPR041931">
    <property type="entry name" value="DNA_pol3_alpha_thumb_dom"/>
</dbReference>
<evidence type="ECO:0000256" key="3">
    <source>
        <dbReference type="ARBA" id="ARBA00019114"/>
    </source>
</evidence>
<dbReference type="Pfam" id="PF07733">
    <property type="entry name" value="DNA_pol3_alpha"/>
    <property type="match status" value="1"/>
</dbReference>